<evidence type="ECO:0000313" key="1">
    <source>
        <dbReference type="EMBL" id="GLS91895.1"/>
    </source>
</evidence>
<comment type="caution">
    <text evidence="1">The sequence shown here is derived from an EMBL/GenBank/DDBJ whole genome shotgun (WGS) entry which is preliminary data.</text>
</comment>
<evidence type="ECO:0000313" key="2">
    <source>
        <dbReference type="Proteomes" id="UP001157353"/>
    </source>
</evidence>
<accession>A0ABQ6E3W4</accession>
<dbReference type="EMBL" id="BSPQ01000016">
    <property type="protein sequence ID" value="GLS91895.1"/>
    <property type="molecule type" value="Genomic_DNA"/>
</dbReference>
<keyword evidence="2" id="KW-1185">Reference proteome</keyword>
<reference evidence="2" key="1">
    <citation type="journal article" date="2019" name="Int. J. Syst. Evol. Microbiol.">
        <title>The Global Catalogue of Microorganisms (GCM) 10K type strain sequencing project: providing services to taxonomists for standard genome sequencing and annotation.</title>
        <authorList>
            <consortium name="The Broad Institute Genomics Platform"/>
            <consortium name="The Broad Institute Genome Sequencing Center for Infectious Disease"/>
            <person name="Wu L."/>
            <person name="Ma J."/>
        </authorList>
    </citation>
    <scope>NUCLEOTIDE SEQUENCE [LARGE SCALE GENOMIC DNA]</scope>
    <source>
        <strain evidence="2">NBRC 103166</strain>
    </source>
</reference>
<organism evidence="1 2">
    <name type="scientific">Psychromonas marina</name>
    <dbReference type="NCBI Taxonomy" id="88364"/>
    <lineage>
        <taxon>Bacteria</taxon>
        <taxon>Pseudomonadati</taxon>
        <taxon>Pseudomonadota</taxon>
        <taxon>Gammaproteobacteria</taxon>
        <taxon>Alteromonadales</taxon>
        <taxon>Psychromonadaceae</taxon>
        <taxon>Psychromonas</taxon>
    </lineage>
</organism>
<gene>
    <name evidence="1" type="ORF">GCM10007916_29650</name>
</gene>
<dbReference type="RefSeq" id="WP_284204988.1">
    <property type="nucleotide sequence ID" value="NZ_BSPQ01000016.1"/>
</dbReference>
<protein>
    <submittedName>
        <fullName evidence="1">Uncharacterized protein</fullName>
    </submittedName>
</protein>
<sequence length="141" mass="16406">MTALNLEIIKQQLNDLNFIADNIRIVTVNAMTDDALESCTTKEGESFFNSYMNVVYKKADRYVLGYICQDPLLDQAIVKIGEQYFDPTKQANEDFQPYQFAILTEFKIFDMMKHAKKNKDFPPDIDYLVSKKKHFKNVINS</sequence>
<dbReference type="Proteomes" id="UP001157353">
    <property type="component" value="Unassembled WGS sequence"/>
</dbReference>
<name>A0ABQ6E3W4_9GAMM</name>
<proteinExistence type="predicted"/>